<organism evidence="7 8">
    <name type="scientific">Alternaria dauci</name>
    <dbReference type="NCBI Taxonomy" id="48095"/>
    <lineage>
        <taxon>Eukaryota</taxon>
        <taxon>Fungi</taxon>
        <taxon>Dikarya</taxon>
        <taxon>Ascomycota</taxon>
        <taxon>Pezizomycotina</taxon>
        <taxon>Dothideomycetes</taxon>
        <taxon>Pleosporomycetidae</taxon>
        <taxon>Pleosporales</taxon>
        <taxon>Pleosporineae</taxon>
        <taxon>Pleosporaceae</taxon>
        <taxon>Alternaria</taxon>
        <taxon>Alternaria sect. Porri</taxon>
    </lineage>
</organism>
<feature type="domain" description="Major facilitator superfamily (MFS) profile" evidence="6">
    <location>
        <begin position="53"/>
        <end position="547"/>
    </location>
</feature>
<dbReference type="PANTHER" id="PTHR23501">
    <property type="entry name" value="MAJOR FACILITATOR SUPERFAMILY"/>
    <property type="match status" value="1"/>
</dbReference>
<feature type="transmembrane region" description="Helical" evidence="5">
    <location>
        <begin position="53"/>
        <end position="76"/>
    </location>
</feature>
<dbReference type="Gene3D" id="1.20.1250.20">
    <property type="entry name" value="MFS general substrate transporter like domains"/>
    <property type="match status" value="1"/>
</dbReference>
<feature type="transmembrane region" description="Helical" evidence="5">
    <location>
        <begin position="455"/>
        <end position="478"/>
    </location>
</feature>
<keyword evidence="2 5" id="KW-0812">Transmembrane</keyword>
<dbReference type="GeneID" id="96083204"/>
<dbReference type="EMBL" id="JBHGVX010000002">
    <property type="protein sequence ID" value="KAL1798845.1"/>
    <property type="molecule type" value="Genomic_DNA"/>
</dbReference>
<dbReference type="PRINTS" id="PR01036">
    <property type="entry name" value="TCRTETB"/>
</dbReference>
<feature type="transmembrane region" description="Helical" evidence="5">
    <location>
        <begin position="176"/>
        <end position="194"/>
    </location>
</feature>
<evidence type="ECO:0000313" key="8">
    <source>
        <dbReference type="Proteomes" id="UP001578633"/>
    </source>
</evidence>
<dbReference type="SUPFAM" id="SSF103473">
    <property type="entry name" value="MFS general substrate transporter"/>
    <property type="match status" value="1"/>
</dbReference>
<dbReference type="InterPro" id="IPR011701">
    <property type="entry name" value="MFS"/>
</dbReference>
<evidence type="ECO:0000256" key="5">
    <source>
        <dbReference type="SAM" id="Phobius"/>
    </source>
</evidence>
<proteinExistence type="predicted"/>
<keyword evidence="3 5" id="KW-1133">Transmembrane helix</keyword>
<feature type="transmembrane region" description="Helical" evidence="5">
    <location>
        <begin position="363"/>
        <end position="381"/>
    </location>
</feature>
<dbReference type="RefSeq" id="XP_069309429.1">
    <property type="nucleotide sequence ID" value="XM_069449673.1"/>
</dbReference>
<sequence>MDVEKAPCTRTALAPASIAIGDDEQARMNTESDTTAAGPTTAPDVATWKLVSLYSSICIGLFLSFLDTSIIATALYTVGVEFHSLSKVNWVALSYTLAYVGCTAIFASLSDVIGRRNAYIGAFVIFLAFSLGCGFAQSLDQLIAMRALQGVGGSGLYSVGFVTLTEIASPRMSKMIGALAGAIIAMAGILGPVLGGVITNYTSWRWVFWVNAPVGIIPLILFVAAWSEKAQIRGFQRRSFKQMDIFGFLLLIAFSVPFVIAFQQAGIHVLLDNAVWSSALFIAPLTIGVLCFVALLAWEWFVAKRWPDTIGALFPMRLAKNRVYVSAVITTMLTGFPYFFIIYSLPTRFQVVNGKGAIESGIALLPMLGASAIGTTIAGAASSKRNNTFPINVVGAALMLVGAASLSTLSNTVAPQARAYGLQVFLGFGFGLTVSNSTLLATVEAERRDRAVAQGIMAQVRVLGGSIGIAASTAILGVKQRRQLLDPMVTSAAQLGSLAESMRTLSPDATLAVRQTYTDAFNETLVVCSIVSGVALLASLAAWRKEPTVVKARE</sequence>
<evidence type="ECO:0000256" key="1">
    <source>
        <dbReference type="ARBA" id="ARBA00004141"/>
    </source>
</evidence>
<evidence type="ECO:0000313" key="7">
    <source>
        <dbReference type="EMBL" id="KAL1798845.1"/>
    </source>
</evidence>
<comment type="caution">
    <text evidence="7">The sequence shown here is derived from an EMBL/GenBank/DDBJ whole genome shotgun (WGS) entry which is preliminary data.</text>
</comment>
<accession>A0ABR3URZ5</accession>
<keyword evidence="8" id="KW-1185">Reference proteome</keyword>
<feature type="transmembrane region" description="Helical" evidence="5">
    <location>
        <begin position="143"/>
        <end position="164"/>
    </location>
</feature>
<evidence type="ECO:0000256" key="3">
    <source>
        <dbReference type="ARBA" id="ARBA00022989"/>
    </source>
</evidence>
<evidence type="ECO:0000256" key="2">
    <source>
        <dbReference type="ARBA" id="ARBA00022692"/>
    </source>
</evidence>
<dbReference type="Gene3D" id="1.20.1720.10">
    <property type="entry name" value="Multidrug resistance protein D"/>
    <property type="match status" value="1"/>
</dbReference>
<feature type="transmembrane region" description="Helical" evidence="5">
    <location>
        <begin position="323"/>
        <end position="343"/>
    </location>
</feature>
<feature type="transmembrane region" description="Helical" evidence="5">
    <location>
        <begin position="393"/>
        <end position="414"/>
    </location>
</feature>
<dbReference type="Proteomes" id="UP001578633">
    <property type="component" value="Chromosome 2"/>
</dbReference>
<protein>
    <recommendedName>
        <fullName evidence="6">Major facilitator superfamily (MFS) profile domain-containing protein</fullName>
    </recommendedName>
</protein>
<feature type="transmembrane region" description="Helical" evidence="5">
    <location>
        <begin position="119"/>
        <end position="137"/>
    </location>
</feature>
<dbReference type="PANTHER" id="PTHR23501:SF43">
    <property type="entry name" value="MULTIDRUG TRANSPORTER, PUTATIVE (AFU_ORTHOLOGUE AFUA_6G03040)-RELATED"/>
    <property type="match status" value="1"/>
</dbReference>
<feature type="transmembrane region" description="Helical" evidence="5">
    <location>
        <begin position="524"/>
        <end position="543"/>
    </location>
</feature>
<dbReference type="PROSITE" id="PS50850">
    <property type="entry name" value="MFS"/>
    <property type="match status" value="1"/>
</dbReference>
<name>A0ABR3URZ5_9PLEO</name>
<evidence type="ECO:0000256" key="4">
    <source>
        <dbReference type="ARBA" id="ARBA00023136"/>
    </source>
</evidence>
<dbReference type="InterPro" id="IPR020846">
    <property type="entry name" value="MFS_dom"/>
</dbReference>
<evidence type="ECO:0000259" key="6">
    <source>
        <dbReference type="PROSITE" id="PS50850"/>
    </source>
</evidence>
<gene>
    <name evidence="7" type="ORF">ACET3X_002882</name>
</gene>
<feature type="transmembrane region" description="Helical" evidence="5">
    <location>
        <begin position="279"/>
        <end position="302"/>
    </location>
</feature>
<keyword evidence="4 5" id="KW-0472">Membrane</keyword>
<dbReference type="InterPro" id="IPR036259">
    <property type="entry name" value="MFS_trans_sf"/>
</dbReference>
<feature type="transmembrane region" description="Helical" evidence="5">
    <location>
        <begin position="88"/>
        <end position="107"/>
    </location>
</feature>
<comment type="subcellular location">
    <subcellularLocation>
        <location evidence="1">Membrane</location>
        <topology evidence="1">Multi-pass membrane protein</topology>
    </subcellularLocation>
</comment>
<feature type="transmembrane region" description="Helical" evidence="5">
    <location>
        <begin position="420"/>
        <end position="443"/>
    </location>
</feature>
<feature type="transmembrane region" description="Helical" evidence="5">
    <location>
        <begin position="246"/>
        <end position="267"/>
    </location>
</feature>
<reference evidence="7 8" key="1">
    <citation type="submission" date="2024-09" db="EMBL/GenBank/DDBJ databases">
        <title>T2T genomes of carrot and Alternaria dauci and their utility for understanding host-pathogen interaction during carrot leaf blight disease.</title>
        <authorList>
            <person name="Liu W."/>
            <person name="Xu S."/>
            <person name="Ou C."/>
            <person name="Liu X."/>
            <person name="Zhuang F."/>
            <person name="Deng X.W."/>
        </authorList>
    </citation>
    <scope>NUCLEOTIDE SEQUENCE [LARGE SCALE GENOMIC DNA]</scope>
    <source>
        <strain evidence="7 8">A2016</strain>
    </source>
</reference>
<feature type="transmembrane region" description="Helical" evidence="5">
    <location>
        <begin position="206"/>
        <end position="226"/>
    </location>
</feature>
<dbReference type="Pfam" id="PF07690">
    <property type="entry name" value="MFS_1"/>
    <property type="match status" value="1"/>
</dbReference>